<accession>G7DWV0</accession>
<evidence type="ECO:0000256" key="1">
    <source>
        <dbReference type="ARBA" id="ARBA00023002"/>
    </source>
</evidence>
<dbReference type="SUPFAM" id="SSF51735">
    <property type="entry name" value="NAD(P)-binding Rossmann-fold domains"/>
    <property type="match status" value="1"/>
</dbReference>
<dbReference type="OMA" id="ACHVTNK"/>
<organism evidence="2 3">
    <name type="scientific">Mixia osmundae (strain CBS 9802 / IAM 14324 / JCM 22182 / KY 12970)</name>
    <dbReference type="NCBI Taxonomy" id="764103"/>
    <lineage>
        <taxon>Eukaryota</taxon>
        <taxon>Fungi</taxon>
        <taxon>Dikarya</taxon>
        <taxon>Basidiomycota</taxon>
        <taxon>Pucciniomycotina</taxon>
        <taxon>Mixiomycetes</taxon>
        <taxon>Mixiales</taxon>
        <taxon>Mixiaceae</taxon>
        <taxon>Mixia</taxon>
    </lineage>
</organism>
<gene>
    <name evidence="2" type="primary">Mo01702</name>
    <name evidence="2" type="ORF">E5Q_01702</name>
</gene>
<dbReference type="InterPro" id="IPR002347">
    <property type="entry name" value="SDR_fam"/>
</dbReference>
<dbReference type="InterPro" id="IPR036291">
    <property type="entry name" value="NAD(P)-bd_dom_sf"/>
</dbReference>
<name>G7DWV0_MIXOS</name>
<dbReference type="Pfam" id="PF00106">
    <property type="entry name" value="adh_short"/>
    <property type="match status" value="1"/>
</dbReference>
<dbReference type="PANTHER" id="PTHR43157:SF31">
    <property type="entry name" value="PHOSPHATIDYLINOSITOL-GLYCAN BIOSYNTHESIS CLASS F PROTEIN"/>
    <property type="match status" value="1"/>
</dbReference>
<keyword evidence="3" id="KW-1185">Reference proteome</keyword>
<sequence>MRTGFVDFLKDQYGRLPPIGKHDLSGKVVVVTGANSGLGLETARHLSQFKPKKLILACRDSGRALDAKESIFNTCNLSADDIPVWHLDLTKYETVKKFVQRLEEEAGRIDYLFCCAGVSTEQLSLTPDGNESSLQVNVLANALLIMLLLPMLEKSATPQTPSRIVVVGSLAHEIIADLPDSLAAEQSTEEKTARQFLVQLNDESKLAAAAKSKSASTKALSMAMRYNLTKLFDLMLVRQIGPRLPQSVVMSCVDPGMCATPLVKGWQYVILAFLVARPAWKGALTIVYPALSVAPEKARGEYFATCRLQTRVSYLVDSEKGRLLEEQVSKAIIAHLRTIDTRVPDIFAE</sequence>
<dbReference type="AlphaFoldDB" id="G7DWV0"/>
<evidence type="ECO:0000313" key="2">
    <source>
        <dbReference type="EMBL" id="GAA95047.1"/>
    </source>
</evidence>
<dbReference type="PRINTS" id="PR00081">
    <property type="entry name" value="GDHRDH"/>
</dbReference>
<evidence type="ECO:0000313" key="3">
    <source>
        <dbReference type="Proteomes" id="UP000009131"/>
    </source>
</evidence>
<dbReference type="STRING" id="764103.G7DWV0"/>
<dbReference type="PANTHER" id="PTHR43157">
    <property type="entry name" value="PHOSPHATIDYLINOSITOL-GLYCAN BIOSYNTHESIS CLASS F PROTEIN-RELATED"/>
    <property type="match status" value="1"/>
</dbReference>
<dbReference type="Gene3D" id="3.40.50.720">
    <property type="entry name" value="NAD(P)-binding Rossmann-like Domain"/>
    <property type="match status" value="1"/>
</dbReference>
<dbReference type="RefSeq" id="XP_014564739.1">
    <property type="nucleotide sequence ID" value="XM_014709253.1"/>
</dbReference>
<reference evidence="2 3" key="2">
    <citation type="journal article" date="2012" name="Open Biol.">
        <title>Characteristics of nucleosomes and linker DNA regions on the genome of the basidiomycete Mixia osmundae revealed by mono- and dinucleosome mapping.</title>
        <authorList>
            <person name="Nishida H."/>
            <person name="Kondo S."/>
            <person name="Matsumoto T."/>
            <person name="Suzuki Y."/>
            <person name="Yoshikawa H."/>
            <person name="Taylor T.D."/>
            <person name="Sugiyama J."/>
        </authorList>
    </citation>
    <scope>NUCLEOTIDE SEQUENCE [LARGE SCALE GENOMIC DNA]</scope>
    <source>
        <strain evidence="3">CBS 9802 / IAM 14324 / JCM 22182 / KY 12970</strain>
    </source>
</reference>
<dbReference type="HOGENOM" id="CLU_010194_44_4_1"/>
<dbReference type="GO" id="GO:0016491">
    <property type="term" value="F:oxidoreductase activity"/>
    <property type="evidence" value="ECO:0007669"/>
    <property type="project" value="UniProtKB-KW"/>
</dbReference>
<dbReference type="eggNOG" id="KOG1208">
    <property type="taxonomic scope" value="Eukaryota"/>
</dbReference>
<evidence type="ECO:0008006" key="4">
    <source>
        <dbReference type="Google" id="ProtNLM"/>
    </source>
</evidence>
<dbReference type="Proteomes" id="UP000009131">
    <property type="component" value="Unassembled WGS sequence"/>
</dbReference>
<reference evidence="2 3" key="1">
    <citation type="journal article" date="2011" name="J. Gen. Appl. Microbiol.">
        <title>Draft genome sequencing of the enigmatic basidiomycete Mixia osmundae.</title>
        <authorList>
            <person name="Nishida H."/>
            <person name="Nagatsuka Y."/>
            <person name="Sugiyama J."/>
        </authorList>
    </citation>
    <scope>NUCLEOTIDE SEQUENCE [LARGE SCALE GENOMIC DNA]</scope>
    <source>
        <strain evidence="3">CBS 9802 / IAM 14324 / JCM 22182 / KY 12970</strain>
    </source>
</reference>
<keyword evidence="1" id="KW-0560">Oxidoreductase</keyword>
<protein>
    <recommendedName>
        <fullName evidence="4">Ketoreductase (KR) domain-containing protein</fullName>
    </recommendedName>
</protein>
<dbReference type="OrthoDB" id="542013at2759"/>
<proteinExistence type="predicted"/>
<dbReference type="InParanoid" id="G7DWV0"/>
<comment type="caution">
    <text evidence="2">The sequence shown here is derived from an EMBL/GenBank/DDBJ whole genome shotgun (WGS) entry which is preliminary data.</text>
</comment>
<dbReference type="RefSeq" id="XP_014566707.1">
    <property type="nucleotide sequence ID" value="XM_014711221.1"/>
</dbReference>
<dbReference type="EMBL" id="BABT02000054">
    <property type="protein sequence ID" value="GAA95047.1"/>
    <property type="molecule type" value="Genomic_DNA"/>
</dbReference>